<evidence type="ECO:0000256" key="10">
    <source>
        <dbReference type="SAM" id="MobiDB-lite"/>
    </source>
</evidence>
<dbReference type="Pfam" id="PF00023">
    <property type="entry name" value="Ank"/>
    <property type="match status" value="2"/>
</dbReference>
<feature type="signal peptide" evidence="11">
    <location>
        <begin position="1"/>
        <end position="18"/>
    </location>
</feature>
<dbReference type="EMBL" id="LSRX01000268">
    <property type="protein sequence ID" value="OLQ02287.1"/>
    <property type="molecule type" value="Genomic_DNA"/>
</dbReference>
<dbReference type="Pfam" id="PF01398">
    <property type="entry name" value="JAB"/>
    <property type="match status" value="1"/>
</dbReference>
<evidence type="ECO:0000313" key="13">
    <source>
        <dbReference type="EMBL" id="OLQ02287.1"/>
    </source>
</evidence>
<dbReference type="InterPro" id="IPR010935">
    <property type="entry name" value="SMC_hinge"/>
</dbReference>
<dbReference type="GO" id="GO:0005694">
    <property type="term" value="C:chromosome"/>
    <property type="evidence" value="ECO:0007669"/>
    <property type="project" value="InterPro"/>
</dbReference>
<dbReference type="InterPro" id="IPR036277">
    <property type="entry name" value="SMC_hinge_sf"/>
</dbReference>
<dbReference type="InterPro" id="IPR036770">
    <property type="entry name" value="Ankyrin_rpt-contain_sf"/>
</dbReference>
<keyword evidence="14" id="KW-1185">Reference proteome</keyword>
<evidence type="ECO:0000256" key="1">
    <source>
        <dbReference type="ARBA" id="ARBA00004123"/>
    </source>
</evidence>
<dbReference type="GO" id="GO:0005634">
    <property type="term" value="C:nucleus"/>
    <property type="evidence" value="ECO:0007669"/>
    <property type="project" value="UniProtKB-SubCell"/>
</dbReference>
<evidence type="ECO:0000256" key="9">
    <source>
        <dbReference type="SAM" id="Coils"/>
    </source>
</evidence>
<feature type="repeat" description="ANK" evidence="8">
    <location>
        <begin position="619"/>
        <end position="651"/>
    </location>
</feature>
<evidence type="ECO:0000259" key="12">
    <source>
        <dbReference type="PROSITE" id="PS50249"/>
    </source>
</evidence>
<evidence type="ECO:0000256" key="3">
    <source>
        <dbReference type="ARBA" id="ARBA00022741"/>
    </source>
</evidence>
<dbReference type="Gene3D" id="3.40.50.300">
    <property type="entry name" value="P-loop containing nucleotide triphosphate hydrolases"/>
    <property type="match status" value="2"/>
</dbReference>
<evidence type="ECO:0000256" key="4">
    <source>
        <dbReference type="ARBA" id="ARBA00022840"/>
    </source>
</evidence>
<keyword evidence="3" id="KW-0547">Nucleotide-binding</keyword>
<dbReference type="Gene3D" id="3.40.140.10">
    <property type="entry name" value="Cytidine Deaminase, domain 2"/>
    <property type="match status" value="1"/>
</dbReference>
<feature type="repeat" description="ANK" evidence="8">
    <location>
        <begin position="751"/>
        <end position="783"/>
    </location>
</feature>
<accession>A0A1Q9E4D6</accession>
<dbReference type="SMART" id="SM00232">
    <property type="entry name" value="JAB_MPN"/>
    <property type="match status" value="1"/>
</dbReference>
<dbReference type="Gene3D" id="1.20.1270.60">
    <property type="entry name" value="Arfaptin homology (AH) domain/BAR domain"/>
    <property type="match status" value="1"/>
</dbReference>
<dbReference type="SMART" id="SM00968">
    <property type="entry name" value="SMC_hinge"/>
    <property type="match status" value="1"/>
</dbReference>
<dbReference type="OrthoDB" id="10255539at2759"/>
<keyword evidence="7" id="KW-0131">Cell cycle</keyword>
<feature type="repeat" description="ANK" evidence="8">
    <location>
        <begin position="718"/>
        <end position="750"/>
    </location>
</feature>
<feature type="region of interest" description="Disordered" evidence="10">
    <location>
        <begin position="2308"/>
        <end position="2332"/>
    </location>
</feature>
<feature type="repeat" description="ANK" evidence="8">
    <location>
        <begin position="522"/>
        <end position="554"/>
    </location>
</feature>
<dbReference type="SUPFAM" id="SSF48403">
    <property type="entry name" value="Ankyrin repeat"/>
    <property type="match status" value="1"/>
</dbReference>
<feature type="repeat" description="ANK" evidence="8">
    <location>
        <begin position="685"/>
        <end position="717"/>
    </location>
</feature>
<comment type="caution">
    <text evidence="13">The sequence shown here is derived from an EMBL/GenBank/DDBJ whole genome shotgun (WGS) entry which is preliminary data.</text>
</comment>
<evidence type="ECO:0000256" key="8">
    <source>
        <dbReference type="PROSITE-ProRule" id="PRU00023"/>
    </source>
</evidence>
<evidence type="ECO:0000256" key="2">
    <source>
        <dbReference type="ARBA" id="ARBA00005231"/>
    </source>
</evidence>
<dbReference type="CDD" id="cd03273">
    <property type="entry name" value="ABC_SMC2_euk"/>
    <property type="match status" value="1"/>
</dbReference>
<sequence>MALWVGFLLLALAAGIRSKSGTPSPWEEHPASSSEELQELLSTVLARTNSAEVTGEDLGAEAQERPLRELVSHIREGWLGAGATTCDQQLGGLMYGLTFACERLQPEADWLLDYLPDSYVLPNKTCAESVSDIFVLGNELVETLRISRDAVASMDVAGETLRRYQALSFLRSWLVNLTAALSNFAKAIEHATVHPDSFLGQAIEASQNLDACYKDPQTSALAANMWSIASMSFVLGMRERAQGTVIALVNKQIAGERSLSESVLSTHEIPTVGLAAWGLGFWSPKVLVVDLMGTCDHTSPALQKRLLARLPSWAKSMTNWSPEAFTMRSRLRWQCIDCSGDCSLDKALAEHVEKLVKANVEQNRKDDALREVTGCRLGDPAENSLPTELSLLEHLRLLLWKRDAFKMLEGLKMHEKKLYKLRDLQDRLSEEQHSYQILSSRERQPQERKPKVEQLLRQNADPNAPDRLGHTALICAAGEGHLELIQPLLDAGRIGATALTSAAEEGLALAKTRAKLEARDEHGDTALLVAASYDRLKVVEALVEAGAQLDVRNVDGKTALTAAASLGHLKIVEVLVKAGAQLEARDEFGCTALMSAAQRGDLKAVLVKAGAQLEARDEFGGTALMFAAQLGYQGVVEVLVKAGAQLEARDEHHHMALTLAADEGYEGVVGVLVKAGAQLEARDEFGKTALICAAEAGHLKVVEVLVKAGAALEARDERGETALLKAASKGQPKVVEALLKAGAQLEARNKYGHTALLAAAYRGYLEVVEVLVKAGAQLETRALTVASHEGHLKVVEVLVQAGAQLDAGNADGEAALKGMSRQHLHLLQRVVVLQPTTEQNLAKTFVSGTLCRASTMPADAAEAGDRNGAAAPIVKLSRLALKDALLELEIVARKTRDASSAAVLQLFQSAEKRLGVEVEIPDPAQRNLFQIHVLAVEELLSQVRSQAMATLEAVEIWSLPPVGRMAPPLRILSDCELGDDSEPGLEIAADLREAEKAISQARERCLCRLSSEVFAPLDQRLHSHEQVREAIRQRQRLAKFATSARLDVAMLRKGEVSETGLRSLSGLGGPLEEAEARLKGDMQRASELDEQVLLQLTQLQETSIDCIKAPWAALVQIQSEYFMAQQVAWAPLGEAFDDYGGLQSVREGDCPVRWTMAQPVHALWGLPEKRTKGTPPKCFNIASRVQKSSIEQPLSCRVHPVTVLKILDAYVRRPAGAQRTIGTLLGWISEGSAVDITDSFPVPHKDTEEGVAIDQDYHKSMLELRQKVSPREVVVGWFSTGDEINATSAVIHAFYCKKESSQFNPTAVLPGPLHLLIDTSLSQQSFGIKTFVNVRTSVAESLLQFHEVPLRVQTSAAEKSSISQLMHARRANREAQASGAGAKDMASLDGLQGGLKELLGLSRRIQEYVRAVQSGKVYQSVMYIEEVIIDGFKSYSTRVTVGPFDRQFNAITGLNGSGKSNILDSICFVLGISNLTQVRVGNLSELVYKQGQAGVTKASVTVVFNNEDKQASPVGYEMHDKIIITRQIVIGGRNRYLLNSHNVQQNQIQNLFHSVSLNVNNPHFLIMQGRITKVINMKPQETLSMIEEAAGTRMYENKKAGALKTLEKKQNKVDEINRLLSEEITPTLEKLQKERSNYMLWVSNNNEMERLERFVVAYEYVQFKNRLENKNQQLEEMEETLGQLVSAVKALIERDAAINKEVKQRTASRDKARSQELKKLEDEHNKLSKEIASSESKLKNKKAELESEKEHQKKSSSGDRHFRLADSGLGRLAQKEGAYEKEKSKYEKLAQEDESTKKEIERAQWSMQALLLAAQTRLQEMQAEEKTKTMAIASLKERIHSSEQILGRSKQEHKRLAKERDAVETIIVEKKEQLEAANFDADGFARLQQAKRQAEAEYHSNLGWLDGLRGHLGNLDFNYTDPHRNFNRSLVKGVMAKLFHIKPEFAYFHRALEVCAGGRLFFVIVDNEETGKALLEKGQLRRRVTIIPLNKIQDNSISPQVVRQARSILPEGADAQVAMEIVGFEKEVQSAMKFVFGPYMVCDTAETAKMLTFHPNVRVRTVTRDGDSYDPAGTITGGSAPKGGNLLQKLQQVSELEKKVLQYRCQYEKAASEVQKMQAAAQHYASLDREVKCKEHELALLEDRINRSEHATTEQSVQDMQTELQKLQEEIQNLPEEKKTLEKSSKQLEKDIKSLDSGRDERIKYFERQVVELKKAAKQNVEKIEKQREKTEQAQVEVEVLRNELQALDAKDQDSGKGQEAILAEIEQMSENLEAKKESYTSAGERLEIMRVELQNLDESLGQLAEELSGNKQKREEKELEQKRVTHKIQQLQKDDKESHVVVARMEKEHPWIQKEQALFGKKGTDFDFQGNHYQQNKGRLEKLNSEQKKLSKNINKKAMVMFEKAEQEYKDLLSRRDIILNDKSKIEKVIKDLDEKKSETLRRTWKKVNKDFDSIFGTLLPNAGAKLEPPQGMDETEGLEIKVSFHGVWKQSLTELSGGQRSLLALSLVLALLLFKPAPMYILDEIDSALDLSHTQYAIRDEDDRVEMPAKKKARTEVEGDLAVGRGLTTALCAEPVIDVEAVENLCNASLQDALMVVYLSNLTRTQISIAEKISSLFGFVSEIQ</sequence>
<dbReference type="Gene3D" id="1.20.1060.20">
    <property type="match status" value="1"/>
</dbReference>
<feature type="compositionally biased region" description="Basic and acidic residues" evidence="10">
    <location>
        <begin position="440"/>
        <end position="453"/>
    </location>
</feature>
<organism evidence="13 14">
    <name type="scientific">Symbiodinium microadriaticum</name>
    <name type="common">Dinoflagellate</name>
    <name type="synonym">Zooxanthella microadriatica</name>
    <dbReference type="NCBI Taxonomy" id="2951"/>
    <lineage>
        <taxon>Eukaryota</taxon>
        <taxon>Sar</taxon>
        <taxon>Alveolata</taxon>
        <taxon>Dinophyceae</taxon>
        <taxon>Suessiales</taxon>
        <taxon>Symbiodiniaceae</taxon>
        <taxon>Symbiodinium</taxon>
    </lineage>
</organism>
<feature type="chain" id="PRO_5011960464" evidence="11">
    <location>
        <begin position="19"/>
        <end position="2626"/>
    </location>
</feature>
<feature type="repeat" description="ANK" evidence="8">
    <location>
        <begin position="778"/>
        <end position="810"/>
    </location>
</feature>
<dbReference type="Pfam" id="PF02463">
    <property type="entry name" value="SMC_N"/>
    <property type="match status" value="1"/>
</dbReference>
<reference evidence="13 14" key="1">
    <citation type="submission" date="2016-02" db="EMBL/GenBank/DDBJ databases">
        <title>Genome analysis of coral dinoflagellate symbionts highlights evolutionary adaptations to a symbiotic lifestyle.</title>
        <authorList>
            <person name="Aranda M."/>
            <person name="Li Y."/>
            <person name="Liew Y.J."/>
            <person name="Baumgarten S."/>
            <person name="Simakov O."/>
            <person name="Wilson M."/>
            <person name="Piel J."/>
            <person name="Ashoor H."/>
            <person name="Bougouffa S."/>
            <person name="Bajic V.B."/>
            <person name="Ryu T."/>
            <person name="Ravasi T."/>
            <person name="Bayer T."/>
            <person name="Micklem G."/>
            <person name="Kim H."/>
            <person name="Bhak J."/>
            <person name="Lajeunesse T.C."/>
            <person name="Voolstra C.R."/>
        </authorList>
    </citation>
    <scope>NUCLEOTIDE SEQUENCE [LARGE SCALE GENOMIC DNA]</scope>
    <source>
        <strain evidence="13 14">CCMP2467</strain>
    </source>
</reference>
<dbReference type="InterPro" id="IPR000555">
    <property type="entry name" value="JAMM/MPN+_dom"/>
</dbReference>
<dbReference type="Gene3D" id="1.25.40.20">
    <property type="entry name" value="Ankyrin repeat-containing domain"/>
    <property type="match status" value="3"/>
</dbReference>
<dbReference type="SUPFAM" id="SSF52540">
    <property type="entry name" value="P-loop containing nucleoside triphosphate hydrolases"/>
    <property type="match status" value="2"/>
</dbReference>
<comment type="subcellular location">
    <subcellularLocation>
        <location evidence="1">Nucleus</location>
    </subcellularLocation>
</comment>
<dbReference type="SUPFAM" id="SSF75553">
    <property type="entry name" value="Smc hinge domain"/>
    <property type="match status" value="1"/>
</dbReference>
<keyword evidence="11" id="KW-0732">Signal</keyword>
<feature type="domain" description="MPN" evidence="12">
    <location>
        <begin position="1196"/>
        <end position="1337"/>
    </location>
</feature>
<evidence type="ECO:0000256" key="5">
    <source>
        <dbReference type="ARBA" id="ARBA00023054"/>
    </source>
</evidence>
<dbReference type="InterPro" id="IPR037518">
    <property type="entry name" value="MPN"/>
</dbReference>
<dbReference type="PANTHER" id="PTHR43977">
    <property type="entry name" value="STRUCTURAL MAINTENANCE OF CHROMOSOMES PROTEIN 3"/>
    <property type="match status" value="1"/>
</dbReference>
<evidence type="ECO:0000256" key="6">
    <source>
        <dbReference type="ARBA" id="ARBA00023067"/>
    </source>
</evidence>
<proteinExistence type="inferred from homology"/>
<feature type="coiled-coil region" evidence="9">
    <location>
        <begin position="2374"/>
        <end position="2423"/>
    </location>
</feature>
<feature type="repeat" description="ANK" evidence="8">
    <location>
        <begin position="652"/>
        <end position="684"/>
    </location>
</feature>
<keyword evidence="4" id="KW-0067">ATP-binding</keyword>
<dbReference type="Pfam" id="PF06470">
    <property type="entry name" value="SMC_hinge"/>
    <property type="match status" value="1"/>
</dbReference>
<evidence type="ECO:0000256" key="11">
    <source>
        <dbReference type="SAM" id="SignalP"/>
    </source>
</evidence>
<dbReference type="InterPro" id="IPR027417">
    <property type="entry name" value="P-loop_NTPase"/>
</dbReference>
<dbReference type="PROSITE" id="PS50249">
    <property type="entry name" value="MPN"/>
    <property type="match status" value="1"/>
</dbReference>
<evidence type="ECO:0000313" key="14">
    <source>
        <dbReference type="Proteomes" id="UP000186817"/>
    </source>
</evidence>
<dbReference type="SMART" id="SM00248">
    <property type="entry name" value="ANK"/>
    <property type="match status" value="10"/>
</dbReference>
<keyword evidence="8" id="KW-0040">ANK repeat</keyword>
<dbReference type="InterPro" id="IPR027267">
    <property type="entry name" value="AH/BAR_dom_sf"/>
</dbReference>
<dbReference type="PROSITE" id="PS50297">
    <property type="entry name" value="ANK_REP_REGION"/>
    <property type="match status" value="6"/>
</dbReference>
<keyword evidence="5 9" id="KW-0175">Coiled coil</keyword>
<keyword evidence="6" id="KW-0226">DNA condensation</keyword>
<dbReference type="Proteomes" id="UP000186817">
    <property type="component" value="Unassembled WGS sequence"/>
</dbReference>
<comment type="similarity">
    <text evidence="2">Belongs to the SMC family. SMC2 subfamily.</text>
</comment>
<dbReference type="GO" id="GO:0008237">
    <property type="term" value="F:metallopeptidase activity"/>
    <property type="evidence" value="ECO:0007669"/>
    <property type="project" value="InterPro"/>
</dbReference>
<dbReference type="Pfam" id="PF12796">
    <property type="entry name" value="Ank_2"/>
    <property type="match status" value="2"/>
</dbReference>
<dbReference type="InterPro" id="IPR003395">
    <property type="entry name" value="RecF/RecN/SMC_N"/>
</dbReference>
<dbReference type="GO" id="GO:0005524">
    <property type="term" value="F:ATP binding"/>
    <property type="evidence" value="ECO:0007669"/>
    <property type="project" value="UniProtKB-KW"/>
</dbReference>
<evidence type="ECO:0000256" key="7">
    <source>
        <dbReference type="ARBA" id="ARBA00023306"/>
    </source>
</evidence>
<feature type="region of interest" description="Disordered" evidence="10">
    <location>
        <begin position="433"/>
        <end position="453"/>
    </location>
</feature>
<feature type="region of interest" description="Disordered" evidence="10">
    <location>
        <begin position="1701"/>
        <end position="1793"/>
    </location>
</feature>
<name>A0A1Q9E4D6_SYMMI</name>
<gene>
    <name evidence="13" type="primary">smc2</name>
    <name evidence="13" type="ORF">AK812_SmicGene14884</name>
</gene>
<feature type="compositionally biased region" description="Basic and acidic residues" evidence="10">
    <location>
        <begin position="1773"/>
        <end position="1793"/>
    </location>
</feature>
<dbReference type="InterPro" id="IPR002110">
    <property type="entry name" value="Ankyrin_rpt"/>
</dbReference>
<dbReference type="GO" id="GO:0016887">
    <property type="term" value="F:ATP hydrolysis activity"/>
    <property type="evidence" value="ECO:0007669"/>
    <property type="project" value="InterPro"/>
</dbReference>
<dbReference type="Gene3D" id="3.30.70.1620">
    <property type="match status" value="1"/>
</dbReference>
<feature type="repeat" description="ANK" evidence="8">
    <location>
        <begin position="555"/>
        <end position="587"/>
    </location>
</feature>
<protein>
    <submittedName>
        <fullName evidence="13">Structural maintenance of chromosomes protein 2</fullName>
    </submittedName>
</protein>
<feature type="compositionally biased region" description="Basic and acidic residues" evidence="10">
    <location>
        <begin position="1736"/>
        <end position="1764"/>
    </location>
</feature>
<dbReference type="PROSITE" id="PS50088">
    <property type="entry name" value="ANK_REPEAT"/>
    <property type="match status" value="8"/>
</dbReference>
<feature type="compositionally biased region" description="Basic and acidic residues" evidence="10">
    <location>
        <begin position="2313"/>
        <end position="2324"/>
    </location>
</feature>
<dbReference type="InterPro" id="IPR024969">
    <property type="entry name" value="EIF3F/CSN6-like_C"/>
</dbReference>
<dbReference type="InterPro" id="IPR027120">
    <property type="entry name" value="Smc2_ABC"/>
</dbReference>
<feature type="compositionally biased region" description="Basic and acidic residues" evidence="10">
    <location>
        <begin position="1701"/>
        <end position="1729"/>
    </location>
</feature>
<dbReference type="GO" id="GO:0030261">
    <property type="term" value="P:chromosome condensation"/>
    <property type="evidence" value="ECO:0007669"/>
    <property type="project" value="UniProtKB-KW"/>
</dbReference>
<dbReference type="Pfam" id="PF13012">
    <property type="entry name" value="MitMem_reg"/>
    <property type="match status" value="1"/>
</dbReference>